<feature type="chain" id="PRO_5032499457" evidence="1">
    <location>
        <begin position="22"/>
        <end position="98"/>
    </location>
</feature>
<dbReference type="Proteomes" id="UP000596742">
    <property type="component" value="Unassembled WGS sequence"/>
</dbReference>
<name>A0A8B6EG61_MYTGA</name>
<evidence type="ECO:0000313" key="2">
    <source>
        <dbReference type="EMBL" id="VDI33683.1"/>
    </source>
</evidence>
<gene>
    <name evidence="2" type="ORF">MGAL_10B039335</name>
</gene>
<feature type="signal peptide" evidence="1">
    <location>
        <begin position="1"/>
        <end position="21"/>
    </location>
</feature>
<keyword evidence="3" id="KW-1185">Reference proteome</keyword>
<evidence type="ECO:0000313" key="3">
    <source>
        <dbReference type="Proteomes" id="UP000596742"/>
    </source>
</evidence>
<reference evidence="2" key="1">
    <citation type="submission" date="2018-11" db="EMBL/GenBank/DDBJ databases">
        <authorList>
            <person name="Alioto T."/>
            <person name="Alioto T."/>
        </authorList>
    </citation>
    <scope>NUCLEOTIDE SEQUENCE</scope>
</reference>
<sequence length="98" mass="11511">MKIFVTLSVLVVILYILKVDAHPHDSHVDEHDSHMDEHDCHEDHYYGHEDHHHDNYQRFQECADACMEHSQEPGFIEAGLTIEGCMQHCHEFHPLPDE</sequence>
<accession>A0A8B6EG61</accession>
<organism evidence="2 3">
    <name type="scientific">Mytilus galloprovincialis</name>
    <name type="common">Mediterranean mussel</name>
    <dbReference type="NCBI Taxonomy" id="29158"/>
    <lineage>
        <taxon>Eukaryota</taxon>
        <taxon>Metazoa</taxon>
        <taxon>Spiralia</taxon>
        <taxon>Lophotrochozoa</taxon>
        <taxon>Mollusca</taxon>
        <taxon>Bivalvia</taxon>
        <taxon>Autobranchia</taxon>
        <taxon>Pteriomorphia</taxon>
        <taxon>Mytilida</taxon>
        <taxon>Mytiloidea</taxon>
        <taxon>Mytilidae</taxon>
        <taxon>Mytilinae</taxon>
        <taxon>Mytilus</taxon>
    </lineage>
</organism>
<evidence type="ECO:0000256" key="1">
    <source>
        <dbReference type="SAM" id="SignalP"/>
    </source>
</evidence>
<dbReference type="AlphaFoldDB" id="A0A8B6EG61"/>
<protein>
    <submittedName>
        <fullName evidence="2">Uncharacterized protein</fullName>
    </submittedName>
</protein>
<dbReference type="EMBL" id="UYJE01005062">
    <property type="protein sequence ID" value="VDI33683.1"/>
    <property type="molecule type" value="Genomic_DNA"/>
</dbReference>
<proteinExistence type="predicted"/>
<comment type="caution">
    <text evidence="2">The sequence shown here is derived from an EMBL/GenBank/DDBJ whole genome shotgun (WGS) entry which is preliminary data.</text>
</comment>
<keyword evidence="1" id="KW-0732">Signal</keyword>